<dbReference type="RefSeq" id="XP_054940111.1">
    <property type="nucleotide sequence ID" value="XM_055084136.1"/>
</dbReference>
<dbReference type="GeneID" id="129392052"/>
<sequence length="141" mass="15314">MVWTTTSPCQADDPSHACDGPASDKQAWKTLEAPGSQGPGSFSQPPPRHSEQKTRHVLIFPKGSLGGQAQGQRKGREVSWRHLRMAEAKETSVSVWRKGNFHRPRAGLLKPPPMPQIPEGPLLPVMRVVSARGGGQRAQLG</sequence>
<protein>
    <submittedName>
        <fullName evidence="3">Bladder cancer associated transcript 1 isoform X1</fullName>
    </submittedName>
</protein>
<evidence type="ECO:0000313" key="3">
    <source>
        <dbReference type="RefSeq" id="XP_054940111.1"/>
    </source>
</evidence>
<evidence type="ECO:0000313" key="2">
    <source>
        <dbReference type="Proteomes" id="UP000248484"/>
    </source>
</evidence>
<evidence type="ECO:0000256" key="1">
    <source>
        <dbReference type="SAM" id="MobiDB-lite"/>
    </source>
</evidence>
<dbReference type="Proteomes" id="UP000248484">
    <property type="component" value="Chromosome 4"/>
</dbReference>
<dbReference type="AlphaFoldDB" id="A0A9W2WLP6"/>
<organism evidence="2 3">
    <name type="scientific">Physeter macrocephalus</name>
    <name type="common">Sperm whale</name>
    <name type="synonym">Physeter catodon</name>
    <dbReference type="NCBI Taxonomy" id="9755"/>
    <lineage>
        <taxon>Eukaryota</taxon>
        <taxon>Metazoa</taxon>
        <taxon>Chordata</taxon>
        <taxon>Craniata</taxon>
        <taxon>Vertebrata</taxon>
        <taxon>Euteleostomi</taxon>
        <taxon>Mammalia</taxon>
        <taxon>Eutheria</taxon>
        <taxon>Laurasiatheria</taxon>
        <taxon>Artiodactyla</taxon>
        <taxon>Whippomorpha</taxon>
        <taxon>Cetacea</taxon>
        <taxon>Odontoceti</taxon>
        <taxon>Physeteridae</taxon>
        <taxon>Physeter</taxon>
    </lineage>
</organism>
<keyword evidence="2" id="KW-1185">Reference proteome</keyword>
<feature type="compositionally biased region" description="Low complexity" evidence="1">
    <location>
        <begin position="34"/>
        <end position="43"/>
    </location>
</feature>
<gene>
    <name evidence="3" type="primary">BLACAT1</name>
</gene>
<accession>A0A9W2WLP6</accession>
<name>A0A9W2WLP6_PHYMC</name>
<feature type="region of interest" description="Disordered" evidence="1">
    <location>
        <begin position="1"/>
        <end position="54"/>
    </location>
</feature>
<proteinExistence type="predicted"/>
<dbReference type="KEGG" id="pcad:129392052"/>
<dbReference type="CTD" id="101669762"/>
<reference evidence="3" key="1">
    <citation type="submission" date="2025-08" db="UniProtKB">
        <authorList>
            <consortium name="RefSeq"/>
        </authorList>
    </citation>
    <scope>IDENTIFICATION</scope>
    <source>
        <tissue evidence="3">Muscle</tissue>
    </source>
</reference>